<name>A0A8J1TVC1_OWEFU</name>
<evidence type="ECO:0000313" key="6">
    <source>
        <dbReference type="EMBL" id="CAH1796548.1"/>
    </source>
</evidence>
<dbReference type="InterPro" id="IPR050958">
    <property type="entry name" value="Cell_Adh-Cytoskel_Orgn"/>
</dbReference>
<dbReference type="EMBL" id="CAIIXF020000010">
    <property type="protein sequence ID" value="CAH1796548.1"/>
    <property type="molecule type" value="Genomic_DNA"/>
</dbReference>
<feature type="transmembrane region" description="Helical" evidence="4">
    <location>
        <begin position="210"/>
        <end position="231"/>
    </location>
</feature>
<dbReference type="InterPro" id="IPR007110">
    <property type="entry name" value="Ig-like_dom"/>
</dbReference>
<keyword evidence="4" id="KW-0812">Transmembrane</keyword>
<keyword evidence="4" id="KW-1133">Transmembrane helix</keyword>
<dbReference type="Pfam" id="PF07679">
    <property type="entry name" value="I-set"/>
    <property type="match status" value="1"/>
</dbReference>
<evidence type="ECO:0000256" key="3">
    <source>
        <dbReference type="SAM" id="MobiDB-lite"/>
    </source>
</evidence>
<dbReference type="SMART" id="SM00409">
    <property type="entry name" value="IG"/>
    <property type="match status" value="2"/>
</dbReference>
<dbReference type="Proteomes" id="UP000749559">
    <property type="component" value="Unassembled WGS sequence"/>
</dbReference>
<dbReference type="SUPFAM" id="SSF48726">
    <property type="entry name" value="Immunoglobulin"/>
    <property type="match status" value="2"/>
</dbReference>
<accession>A0A8J1TVC1</accession>
<keyword evidence="2" id="KW-1015">Disulfide bond</keyword>
<dbReference type="InterPro" id="IPR003599">
    <property type="entry name" value="Ig_sub"/>
</dbReference>
<gene>
    <name evidence="6" type="ORF">OFUS_LOCUS20944</name>
</gene>
<organism evidence="6 7">
    <name type="scientific">Owenia fusiformis</name>
    <name type="common">Polychaete worm</name>
    <dbReference type="NCBI Taxonomy" id="6347"/>
    <lineage>
        <taxon>Eukaryota</taxon>
        <taxon>Metazoa</taxon>
        <taxon>Spiralia</taxon>
        <taxon>Lophotrochozoa</taxon>
        <taxon>Annelida</taxon>
        <taxon>Polychaeta</taxon>
        <taxon>Sedentaria</taxon>
        <taxon>Canalipalpata</taxon>
        <taxon>Sabellida</taxon>
        <taxon>Oweniida</taxon>
        <taxon>Oweniidae</taxon>
        <taxon>Owenia</taxon>
    </lineage>
</organism>
<dbReference type="GO" id="GO:0005886">
    <property type="term" value="C:plasma membrane"/>
    <property type="evidence" value="ECO:0007669"/>
    <property type="project" value="TreeGrafter"/>
</dbReference>
<evidence type="ECO:0000256" key="1">
    <source>
        <dbReference type="ARBA" id="ARBA00022729"/>
    </source>
</evidence>
<dbReference type="Pfam" id="PF13927">
    <property type="entry name" value="Ig_3"/>
    <property type="match status" value="1"/>
</dbReference>
<feature type="compositionally biased region" description="Basic and acidic residues" evidence="3">
    <location>
        <begin position="258"/>
        <end position="271"/>
    </location>
</feature>
<dbReference type="InterPro" id="IPR003598">
    <property type="entry name" value="Ig_sub2"/>
</dbReference>
<dbReference type="InterPro" id="IPR013783">
    <property type="entry name" value="Ig-like_fold"/>
</dbReference>
<feature type="signal peptide" evidence="5">
    <location>
        <begin position="1"/>
        <end position="18"/>
    </location>
</feature>
<feature type="region of interest" description="Disordered" evidence="3">
    <location>
        <begin position="239"/>
        <end position="271"/>
    </location>
</feature>
<dbReference type="GO" id="GO:0007156">
    <property type="term" value="P:homophilic cell adhesion via plasma membrane adhesion molecules"/>
    <property type="evidence" value="ECO:0007669"/>
    <property type="project" value="TreeGrafter"/>
</dbReference>
<dbReference type="PANTHER" id="PTHR45080:SF8">
    <property type="entry name" value="IG-LIKE DOMAIN-CONTAINING PROTEIN"/>
    <property type="match status" value="1"/>
</dbReference>
<reference evidence="6" key="1">
    <citation type="submission" date="2022-03" db="EMBL/GenBank/DDBJ databases">
        <authorList>
            <person name="Martin C."/>
        </authorList>
    </citation>
    <scope>NUCLEOTIDE SEQUENCE</scope>
</reference>
<protein>
    <submittedName>
        <fullName evidence="6">Uncharacterized protein</fullName>
    </submittedName>
</protein>
<dbReference type="InterPro" id="IPR013098">
    <property type="entry name" value="Ig_I-set"/>
</dbReference>
<dbReference type="Gene3D" id="2.60.40.10">
    <property type="entry name" value="Immunoglobulins"/>
    <property type="match status" value="2"/>
</dbReference>
<evidence type="ECO:0000313" key="7">
    <source>
        <dbReference type="Proteomes" id="UP000749559"/>
    </source>
</evidence>
<dbReference type="PROSITE" id="PS50835">
    <property type="entry name" value="IG_LIKE"/>
    <property type="match status" value="2"/>
</dbReference>
<feature type="chain" id="PRO_5043377890" evidence="5">
    <location>
        <begin position="19"/>
        <end position="271"/>
    </location>
</feature>
<dbReference type="PANTHER" id="PTHR45080">
    <property type="entry name" value="CONTACTIN 5"/>
    <property type="match status" value="1"/>
</dbReference>
<comment type="caution">
    <text evidence="6">The sequence shown here is derived from an EMBL/GenBank/DDBJ whole genome shotgun (WGS) entry which is preliminary data.</text>
</comment>
<sequence>MRISFAILGAVLVTQAFAIGNSSVNVKNIIMDDQSPVVLSCNVTGISDPVVTWYRFGIKLMDEENKYEIDMNNNTLTILNPMQNDVGPYECSYATDNKTLYVYSKPIIDNHHLGKSKNLIQGEVLVVNCPITGYPLPTVEWLKGGKPMDFNSSRIHFNIVDEIEGAQMTINDIKDDDRAEYTCVGTNIINGEKYNDTAVIMIRVIDKLAALWPFLGIVAEVVVLCTIIFIYEKRRSKQNNFEDEDSDPINDVKTNDSAAREGDVRQRKNEK</sequence>
<dbReference type="SMART" id="SM00408">
    <property type="entry name" value="IGc2"/>
    <property type="match status" value="2"/>
</dbReference>
<evidence type="ECO:0000256" key="5">
    <source>
        <dbReference type="SAM" id="SignalP"/>
    </source>
</evidence>
<evidence type="ECO:0000256" key="4">
    <source>
        <dbReference type="SAM" id="Phobius"/>
    </source>
</evidence>
<evidence type="ECO:0000256" key="2">
    <source>
        <dbReference type="ARBA" id="ARBA00023157"/>
    </source>
</evidence>
<keyword evidence="4" id="KW-0472">Membrane</keyword>
<keyword evidence="7" id="KW-1185">Reference proteome</keyword>
<dbReference type="InterPro" id="IPR036179">
    <property type="entry name" value="Ig-like_dom_sf"/>
</dbReference>
<keyword evidence="1 5" id="KW-0732">Signal</keyword>
<dbReference type="OrthoDB" id="5970915at2759"/>
<dbReference type="AlphaFoldDB" id="A0A8J1TVC1"/>
<proteinExistence type="predicted"/>